<dbReference type="GO" id="GO:0016491">
    <property type="term" value="F:oxidoreductase activity"/>
    <property type="evidence" value="ECO:0007669"/>
    <property type="project" value="InterPro"/>
</dbReference>
<proteinExistence type="predicted"/>
<name>W1XKJ2_9ZZZZ</name>
<feature type="domain" description="Nitrogenase/oxidoreductase component 1" evidence="1">
    <location>
        <begin position="6"/>
        <end position="80"/>
    </location>
</feature>
<accession>W1XKJ2</accession>
<sequence>VSEKSSVGLYLEENYEVENIRINMPVGLRDTDKFLEVLSQISGNEIPEKYVKERGRYLDAMIDSHKYNAEGRAAIFGEPD</sequence>
<dbReference type="InterPro" id="IPR000510">
    <property type="entry name" value="Nase/OxRdtase_comp1"/>
</dbReference>
<dbReference type="AlphaFoldDB" id="W1XKJ2"/>
<dbReference type="InterPro" id="IPR050152">
    <property type="entry name" value="ChlB/BchB/BchZ"/>
</dbReference>
<evidence type="ECO:0000259" key="1">
    <source>
        <dbReference type="Pfam" id="PF00148"/>
    </source>
</evidence>
<dbReference type="PANTHER" id="PTHR33712:SF7">
    <property type="entry name" value="LIGHT-INDEPENDENT PROTOCHLOROPHYLLIDE REDUCTASE SUBUNIT B"/>
    <property type="match status" value="1"/>
</dbReference>
<dbReference type="EMBL" id="AZMM01014821">
    <property type="protein sequence ID" value="ETJ30666.1"/>
    <property type="molecule type" value="Genomic_DNA"/>
</dbReference>
<dbReference type="SUPFAM" id="SSF53807">
    <property type="entry name" value="Helical backbone' metal receptor"/>
    <property type="match status" value="1"/>
</dbReference>
<protein>
    <submittedName>
        <fullName evidence="2">NifN-B</fullName>
    </submittedName>
</protein>
<evidence type="ECO:0000313" key="2">
    <source>
        <dbReference type="EMBL" id="ETJ30666.1"/>
    </source>
</evidence>
<reference evidence="2" key="1">
    <citation type="submission" date="2013-12" db="EMBL/GenBank/DDBJ databases">
        <title>A Varibaculum cambriense genome reconstructed from a premature infant gut community with otherwise low bacterial novelty that shifts toward anaerobic metabolism during the third week of life.</title>
        <authorList>
            <person name="Brown C.T."/>
            <person name="Sharon I."/>
            <person name="Thomas B.C."/>
            <person name="Castelle C.J."/>
            <person name="Morowitz M.J."/>
            <person name="Banfield J.F."/>
        </authorList>
    </citation>
    <scope>NUCLEOTIDE SEQUENCE</scope>
</reference>
<dbReference type="PANTHER" id="PTHR33712">
    <property type="entry name" value="LIGHT-INDEPENDENT PROTOCHLOROPHYLLIDE REDUCTASE SUBUNIT B"/>
    <property type="match status" value="1"/>
</dbReference>
<dbReference type="Gene3D" id="6.10.250.1090">
    <property type="match status" value="1"/>
</dbReference>
<comment type="caution">
    <text evidence="2">The sequence shown here is derived from an EMBL/GenBank/DDBJ whole genome shotgun (WGS) entry which is preliminary data.</text>
</comment>
<dbReference type="Pfam" id="PF00148">
    <property type="entry name" value="Oxidored_nitro"/>
    <property type="match status" value="1"/>
</dbReference>
<gene>
    <name evidence="2" type="ORF">Q604_UNBC14821G0001</name>
</gene>
<feature type="non-terminal residue" evidence="2">
    <location>
        <position position="1"/>
    </location>
</feature>
<dbReference type="Gene3D" id="3.40.50.1980">
    <property type="entry name" value="Nitrogenase molybdenum iron protein domain"/>
    <property type="match status" value="1"/>
</dbReference>
<organism evidence="2">
    <name type="scientific">human gut metagenome</name>
    <dbReference type="NCBI Taxonomy" id="408170"/>
    <lineage>
        <taxon>unclassified sequences</taxon>
        <taxon>metagenomes</taxon>
        <taxon>organismal metagenomes</taxon>
    </lineage>
</organism>
<feature type="non-terminal residue" evidence="2">
    <location>
        <position position="80"/>
    </location>
</feature>